<proteinExistence type="inferred from homology"/>
<dbReference type="Proteomes" id="UP000239863">
    <property type="component" value="Unassembled WGS sequence"/>
</dbReference>
<evidence type="ECO:0000256" key="2">
    <source>
        <dbReference type="ARBA" id="ARBA00022670"/>
    </source>
</evidence>
<feature type="compositionally biased region" description="Basic and acidic residues" evidence="5">
    <location>
        <begin position="124"/>
        <end position="137"/>
    </location>
</feature>
<organism evidence="8 9">
    <name type="scientific">Clostridium algidicarnis DSM 15099</name>
    <dbReference type="NCBI Taxonomy" id="1121295"/>
    <lineage>
        <taxon>Bacteria</taxon>
        <taxon>Bacillati</taxon>
        <taxon>Bacillota</taxon>
        <taxon>Clostridia</taxon>
        <taxon>Eubacteriales</taxon>
        <taxon>Clostridiaceae</taxon>
        <taxon>Clostridium</taxon>
    </lineage>
</organism>
<evidence type="ECO:0000313" key="8">
    <source>
        <dbReference type="EMBL" id="PPK45294.1"/>
    </source>
</evidence>
<evidence type="ECO:0000259" key="6">
    <source>
        <dbReference type="PROSITE" id="PS51781"/>
    </source>
</evidence>
<feature type="compositionally biased region" description="Basic and acidic residues" evidence="5">
    <location>
        <begin position="213"/>
        <end position="226"/>
    </location>
</feature>
<feature type="domain" description="SH3b" evidence="6">
    <location>
        <begin position="137"/>
        <end position="205"/>
    </location>
</feature>
<evidence type="ECO:0000256" key="3">
    <source>
        <dbReference type="ARBA" id="ARBA00022801"/>
    </source>
</evidence>
<protein>
    <submittedName>
        <fullName evidence="8">Putative enterotoxin B</fullName>
    </submittedName>
</protein>
<dbReference type="SUPFAM" id="SSF50044">
    <property type="entry name" value="SH3-domain"/>
    <property type="match status" value="2"/>
</dbReference>
<dbReference type="PROSITE" id="PS51781">
    <property type="entry name" value="SH3B"/>
    <property type="match status" value="5"/>
</dbReference>
<comment type="similarity">
    <text evidence="1">Belongs to the peptidase C40 family.</text>
</comment>
<comment type="caution">
    <text evidence="8">The sequence shown here is derived from an EMBL/GenBank/DDBJ whole genome shotgun (WGS) entry which is preliminary data.</text>
</comment>
<dbReference type="Pfam" id="PF00877">
    <property type="entry name" value="NLPC_P60"/>
    <property type="match status" value="1"/>
</dbReference>
<dbReference type="AlphaFoldDB" id="A0A2S6FUZ3"/>
<keyword evidence="2" id="KW-0645">Protease</keyword>
<dbReference type="PANTHER" id="PTHR34408:SF1">
    <property type="entry name" value="GLYCOSYL HYDROLASE FAMILY 19 DOMAIN-CONTAINING PROTEIN HI_1415"/>
    <property type="match status" value="1"/>
</dbReference>
<sequence length="631" mass="68825">MGVNLKVNKKKISIFIISASIIGGINFADKPVYAVEKPSSAPTAKISVASIASKGEVINVSSNLNIRESAGTNYSIVGYLIGGQQFNIKGKTGDWYSIEFNGKVGFIHKDYVKELNADAPTKPVEPKPSEKPVEKPSETASSKGEVINVSSNLRMRSSTSTSASVVGYLNGGEKFDIKGKTSDWYLIEFNGKTGYVHKDYVKELNADAPTKPVEPKPSEKPVEKPSETASSKGEVINVSSNLRMRSSASTSASVVGYLNGGEKFDIKGKTSDWYLIEFNGKTGYVHKDYVKELNADAPTKPVEPKPVEKPSETISSKGEVINVSSNLRMRQEPNTSSAVVSYLIGGQKFNINSKSGDWYFIECDNKVGYIHKDYAKVLGSDVPDATPTKPTNPTAPAIPGEKLENLGMGMIYNISTNLRLRSKPSTSDDSQVLAYILPGETCNIIGTAGEWYKVTYAGKTGYVNKDYVKKVNGTEVKDPAGHANVYNIALNAMKAQIGSPYVWGGSGEFLTTASLNSLILRFPDDARRGKYDIPGKYIDAGYRAFDCSGLMQWGFRQAGVSIGRTTWDQVTNGVEVSKANVKPGDLLFFSDLNHVGMYIGDGKWIESPNTRSFIRIVDVPWYKIGRIRRVI</sequence>
<dbReference type="SMART" id="SM00287">
    <property type="entry name" value="SH3b"/>
    <property type="match status" value="5"/>
</dbReference>
<evidence type="ECO:0000256" key="1">
    <source>
        <dbReference type="ARBA" id="ARBA00007074"/>
    </source>
</evidence>
<dbReference type="OrthoDB" id="9808890at2"/>
<dbReference type="Pfam" id="PF08239">
    <property type="entry name" value="SH3_3"/>
    <property type="match status" value="5"/>
</dbReference>
<dbReference type="Gene3D" id="2.30.30.40">
    <property type="entry name" value="SH3 Domains"/>
    <property type="match status" value="5"/>
</dbReference>
<dbReference type="PANTHER" id="PTHR34408">
    <property type="entry name" value="FAMILY PROTEIN, PUTATIVE-RELATED"/>
    <property type="match status" value="1"/>
</dbReference>
<feature type="domain" description="SH3b" evidence="6">
    <location>
        <begin position="53"/>
        <end position="116"/>
    </location>
</feature>
<dbReference type="EMBL" id="PTIS01000020">
    <property type="protein sequence ID" value="PPK45294.1"/>
    <property type="molecule type" value="Genomic_DNA"/>
</dbReference>
<name>A0A2S6FUZ3_9CLOT</name>
<dbReference type="InterPro" id="IPR003646">
    <property type="entry name" value="SH3-like_bac-type"/>
</dbReference>
<feature type="domain" description="SH3b" evidence="6">
    <location>
        <begin position="316"/>
        <end position="379"/>
    </location>
</feature>
<feature type="domain" description="SH3b" evidence="6">
    <location>
        <begin position="409"/>
        <end position="472"/>
    </location>
</feature>
<accession>A0A2S6FUZ3</accession>
<evidence type="ECO:0000256" key="4">
    <source>
        <dbReference type="ARBA" id="ARBA00022807"/>
    </source>
</evidence>
<evidence type="ECO:0000313" key="9">
    <source>
        <dbReference type="Proteomes" id="UP000239863"/>
    </source>
</evidence>
<feature type="region of interest" description="Disordered" evidence="5">
    <location>
        <begin position="207"/>
        <end position="237"/>
    </location>
</feature>
<dbReference type="InterPro" id="IPR000064">
    <property type="entry name" value="NLP_P60_dom"/>
</dbReference>
<evidence type="ECO:0000259" key="7">
    <source>
        <dbReference type="PROSITE" id="PS51935"/>
    </source>
</evidence>
<dbReference type="InterPro" id="IPR038765">
    <property type="entry name" value="Papain-like_cys_pep_sf"/>
</dbReference>
<dbReference type="GO" id="GO:0008234">
    <property type="term" value="F:cysteine-type peptidase activity"/>
    <property type="evidence" value="ECO:0007669"/>
    <property type="project" value="UniProtKB-KW"/>
</dbReference>
<feature type="region of interest" description="Disordered" evidence="5">
    <location>
        <begin position="118"/>
        <end position="150"/>
    </location>
</feature>
<keyword evidence="4" id="KW-0788">Thiol protease</keyword>
<gene>
    <name evidence="8" type="ORF">BD821_12043</name>
</gene>
<dbReference type="SUPFAM" id="SSF54001">
    <property type="entry name" value="Cysteine proteinases"/>
    <property type="match status" value="1"/>
</dbReference>
<evidence type="ECO:0000256" key="5">
    <source>
        <dbReference type="SAM" id="MobiDB-lite"/>
    </source>
</evidence>
<dbReference type="PROSITE" id="PS51935">
    <property type="entry name" value="NLPC_P60"/>
    <property type="match status" value="1"/>
</dbReference>
<dbReference type="Gene3D" id="3.90.1720.10">
    <property type="entry name" value="endopeptidase domain like (from Nostoc punctiforme)"/>
    <property type="match status" value="1"/>
</dbReference>
<keyword evidence="3" id="KW-0378">Hydrolase</keyword>
<dbReference type="InterPro" id="IPR052354">
    <property type="entry name" value="Cell_Wall_Dynamics_Protein"/>
</dbReference>
<reference evidence="8 9" key="1">
    <citation type="submission" date="2018-02" db="EMBL/GenBank/DDBJ databases">
        <title>Genomic Encyclopedia of Archaeal and Bacterial Type Strains, Phase II (KMG-II): from individual species to whole genera.</title>
        <authorList>
            <person name="Goeker M."/>
        </authorList>
    </citation>
    <scope>NUCLEOTIDE SEQUENCE [LARGE SCALE GENOMIC DNA]</scope>
    <source>
        <strain evidence="8 9">DSM 15099</strain>
    </source>
</reference>
<dbReference type="InterPro" id="IPR036028">
    <property type="entry name" value="SH3-like_dom_sf"/>
</dbReference>
<feature type="domain" description="SH3b" evidence="6">
    <location>
        <begin position="226"/>
        <end position="294"/>
    </location>
</feature>
<feature type="domain" description="NlpC/P60" evidence="7">
    <location>
        <begin position="483"/>
        <end position="631"/>
    </location>
</feature>
<dbReference type="GO" id="GO:0006508">
    <property type="term" value="P:proteolysis"/>
    <property type="evidence" value="ECO:0007669"/>
    <property type="project" value="UniProtKB-KW"/>
</dbReference>